<keyword evidence="1" id="KW-0560">Oxidoreductase</keyword>
<dbReference type="Proteomes" id="UP000059188">
    <property type="component" value="Unassembled WGS sequence"/>
</dbReference>
<proteinExistence type="predicted"/>
<reference evidence="2 3" key="1">
    <citation type="submission" date="2014-11" db="EMBL/GenBank/DDBJ databases">
        <authorList>
            <person name="Wibberg Daniel"/>
        </authorList>
    </citation>
    <scope>NUCLEOTIDE SEQUENCE [LARGE SCALE GENOMIC DNA]</scope>
    <source>
        <strain evidence="2">Rhizoctonia solani AG1-IB 7/3/14</strain>
    </source>
</reference>
<dbReference type="STRING" id="1108050.A0A0B7FUZ1"/>
<evidence type="ECO:0000313" key="2">
    <source>
        <dbReference type="EMBL" id="CEL60048.1"/>
    </source>
</evidence>
<dbReference type="InterPro" id="IPR025337">
    <property type="entry name" value="Questin_oxidase-like"/>
</dbReference>
<dbReference type="EMBL" id="LN679141">
    <property type="protein sequence ID" value="CEL60048.1"/>
    <property type="molecule type" value="Genomic_DNA"/>
</dbReference>
<dbReference type="OrthoDB" id="10004862at2759"/>
<evidence type="ECO:0000256" key="1">
    <source>
        <dbReference type="ARBA" id="ARBA00023002"/>
    </source>
</evidence>
<dbReference type="PANTHER" id="PTHR35870:SF1">
    <property type="entry name" value="PROTEIN, PUTATIVE (AFU_ORTHOLOGUE AFUA_5G03330)-RELATED"/>
    <property type="match status" value="1"/>
</dbReference>
<evidence type="ECO:0000313" key="3">
    <source>
        <dbReference type="Proteomes" id="UP000059188"/>
    </source>
</evidence>
<accession>A0A0B7FUZ1</accession>
<dbReference type="PANTHER" id="PTHR35870">
    <property type="entry name" value="PROTEIN, PUTATIVE (AFU_ORTHOLOGUE AFUA_5G03330)-RELATED"/>
    <property type="match status" value="1"/>
</dbReference>
<protein>
    <submittedName>
        <fullName evidence="2">Uncharacterized protein</fullName>
    </submittedName>
</protein>
<organism evidence="2 3">
    <name type="scientific">Thanatephorus cucumeris (strain AG1-IB / isolate 7/3/14)</name>
    <name type="common">Lettuce bottom rot fungus</name>
    <name type="synonym">Rhizoctonia solani</name>
    <dbReference type="NCBI Taxonomy" id="1108050"/>
    <lineage>
        <taxon>Eukaryota</taxon>
        <taxon>Fungi</taxon>
        <taxon>Dikarya</taxon>
        <taxon>Basidiomycota</taxon>
        <taxon>Agaricomycotina</taxon>
        <taxon>Agaricomycetes</taxon>
        <taxon>Cantharellales</taxon>
        <taxon>Ceratobasidiaceae</taxon>
        <taxon>Rhizoctonia</taxon>
        <taxon>Rhizoctonia solani AG-1</taxon>
    </lineage>
</organism>
<sequence>MALRRFNGSEIDPNNEGEWGPNISNYMDTFEDRIEASLARYFQRKEIIIQTSNDLIPIQLLETTLAVGENMHKVGYQSGSQIFAVLMNTIRGYRKLHKGDILEHYYGFLCVRHLIRMICIGIIQRGGSWDAFLKTIRPDCPWNRVTTLISEASHDIMHRNLMGNNKEATLKLLGFSNTDSSVFADAGGLTADDIEFLIDILWESRKSVLPLRLKRLLPGLPVFLFLLYNMTDYTDLLDIVPLWLDVQDLVQRCYLGNSSTHERNILRQVSRWIHDKVSGPFRSVALDYVPVDDDDARAVVKAYSDLLSPPISLSLAPIMLLDVSMTMYRWISYMLTNPRPRRRALDKLAPIAAKAALERLWLEIDRERDGLMANNRRGFTRTYAFDVLNNISAHYSDTHDPQIREDMLRMLLRIDIYGLLGRVLALVTHESEDALDIWEQFIDSLYDFSSVLKPLLKIPSAKPEVLRSEWGKVSRLLALRLDSSIPCPTPKYILKQGAKTWNLLLNKQIAKVSGTMTAPDFDDALLGRLFPAPTFSSAFTSPSAPTPNAGITPESTATLRRLLIENHKRFHIFFNEKGYHNHLSHHLFAAYGIGAPAHILHAAFDEHAEYQRPSYKSPEPITQENWTKHLGNEDFYNAYMNFFADEIQKNGLPQTFERFIFSHEANWAKDEPRMLDRFMAGLLHPMIHFGHAAEFGVEGMAVEGLAQAVVHKTAYEKLYDASYFNSSNSTGSYLSSITSALSLTSSAAKPQHTHALTILARILEDDRLAAGKTCTHDSTAKFTDTVNSVGDIIREYASLWKVGEDEKEIQERVEELAWLFKADFFLVHLVTSDLFIPSILSLLKPAHKVDLLRAYFPALLGYFVSRGRPALDVKGFFSSVTVDPKPDSSPSPSDSSEPVGNPWYTVLTHTIPHQDEHHVKAERALAHSAALYGMRPKGHFAHTELKGAEEIDGTLFVRTGGLLMGALKWDFALEKKLDDKGEETMWSRDGLGWDE</sequence>
<keyword evidence="3" id="KW-1185">Reference proteome</keyword>
<dbReference type="Pfam" id="PF14027">
    <property type="entry name" value="Questin_oxidase"/>
    <property type="match status" value="1"/>
</dbReference>
<gene>
    <name evidence="2" type="ORF">RSOLAG1IB_09306</name>
</gene>
<dbReference type="GO" id="GO:0016491">
    <property type="term" value="F:oxidoreductase activity"/>
    <property type="evidence" value="ECO:0007669"/>
    <property type="project" value="UniProtKB-KW"/>
</dbReference>
<dbReference type="AlphaFoldDB" id="A0A0B7FUZ1"/>
<name>A0A0B7FUZ1_THACB</name>